<proteinExistence type="predicted"/>
<sequence length="595" mass="65503">MQGPAAAIRNRPVFRYLLGQFWPRLLACAVLSVAGGLLSVRMLVLINEVISASAASERTQLGLEFALVAVLAMVFQSAGQILLERLGQRIHADLRIYLAGQVNQADYRSLEMTGWGRLQASMSEHTQNIKYFFGLLPLLLTNLAIVLGGLVYMAVLSWWIFLLAVAVIGIGLLIYYRADARAAAHLDAADQAQDRMLAFFHGLLSGAKELRLHLGKRERFLQSHMYDSIRQVQHERSRGMTIYIISSVWHQFLIYLFIGLVLFVLVGDVSGQVQVMTGFALLLVYMVGPLESVLGSLPTMKLAIISARHMEDTVAGLSQQEHVARSHEARHFRSLALQGVEHQYYNEANSRSFMLGPVNLAFAPGELVYLVGGNGSGKTTLAKLLVGLYRPEAGQILVDGVPVTDADRDHYRQTFSAVFSDFHLFDSILDGVSPAFDERGNAWLARLGLEHKVQIRNGAFTTRSLSQGQRKRLALVVACLEDRPFLVFDEWAADQDPVFRETFYGELLPELRAMGKTVLVISHDDRYFHLADRLVRMAHGQVVSIGSPGGTVAAASGEAVHSFDRKAIQVAMPTSNSGSHDADAGHLQPSARGGV</sequence>
<dbReference type="SUPFAM" id="SSF90123">
    <property type="entry name" value="ABC transporter transmembrane region"/>
    <property type="match status" value="1"/>
</dbReference>
<evidence type="ECO:0000256" key="2">
    <source>
        <dbReference type="ARBA" id="ARBA00022475"/>
    </source>
</evidence>
<dbReference type="InterPro" id="IPR003593">
    <property type="entry name" value="AAA+_ATPase"/>
</dbReference>
<feature type="transmembrane region" description="Helical" evidence="10">
    <location>
        <begin position="131"/>
        <end position="152"/>
    </location>
</feature>
<dbReference type="Gene3D" id="1.20.1560.10">
    <property type="entry name" value="ABC transporter type 1, transmembrane domain"/>
    <property type="match status" value="1"/>
</dbReference>
<evidence type="ECO:0000256" key="8">
    <source>
        <dbReference type="ARBA" id="ARBA00023136"/>
    </source>
</evidence>
<dbReference type="GO" id="GO:0015833">
    <property type="term" value="P:peptide transport"/>
    <property type="evidence" value="ECO:0007669"/>
    <property type="project" value="InterPro"/>
</dbReference>
<dbReference type="InterPro" id="IPR003439">
    <property type="entry name" value="ABC_transporter-like_ATP-bd"/>
</dbReference>
<dbReference type="InterPro" id="IPR036640">
    <property type="entry name" value="ABC1_TM_sf"/>
</dbReference>
<protein>
    <submittedName>
        <fullName evidence="13">Cyclic peptide export ABC transporter</fullName>
    </submittedName>
</protein>
<dbReference type="PANTHER" id="PTHR24221:SF654">
    <property type="entry name" value="ATP-BINDING CASSETTE SUB-FAMILY B MEMBER 6"/>
    <property type="match status" value="1"/>
</dbReference>
<dbReference type="Pfam" id="PF00005">
    <property type="entry name" value="ABC_tran"/>
    <property type="match status" value="1"/>
</dbReference>
<dbReference type="InterPro" id="IPR027417">
    <property type="entry name" value="P-loop_NTPase"/>
</dbReference>
<feature type="transmembrane region" description="Helical" evidence="10">
    <location>
        <begin position="158"/>
        <end position="176"/>
    </location>
</feature>
<comment type="caution">
    <text evidence="13">The sequence shown here is derived from an EMBL/GenBank/DDBJ whole genome shotgun (WGS) entry which is preliminary data.</text>
</comment>
<reference evidence="13 14" key="1">
    <citation type="submission" date="2018-11" db="EMBL/GenBank/DDBJ databases">
        <title>Genome sequencing of Lautropia sp. KCOM 2505 (= ChDC F240).</title>
        <authorList>
            <person name="Kook J.-K."/>
            <person name="Park S.-N."/>
            <person name="Lim Y.K."/>
        </authorList>
    </citation>
    <scope>NUCLEOTIDE SEQUENCE [LARGE SCALE GENOMIC DNA]</scope>
    <source>
        <strain evidence="13 14">KCOM 2505</strain>
    </source>
</reference>
<dbReference type="EMBL" id="RRUE01000001">
    <property type="protein sequence ID" value="RRN46082.1"/>
    <property type="molecule type" value="Genomic_DNA"/>
</dbReference>
<evidence type="ECO:0000256" key="1">
    <source>
        <dbReference type="ARBA" id="ARBA00004651"/>
    </source>
</evidence>
<dbReference type="Proteomes" id="UP000270261">
    <property type="component" value="Unassembled WGS sequence"/>
</dbReference>
<dbReference type="Gene3D" id="3.40.50.300">
    <property type="entry name" value="P-loop containing nucleotide triphosphate hydrolases"/>
    <property type="match status" value="1"/>
</dbReference>
<evidence type="ECO:0000256" key="9">
    <source>
        <dbReference type="SAM" id="MobiDB-lite"/>
    </source>
</evidence>
<dbReference type="NCBIfam" id="TIGR01194">
    <property type="entry name" value="cyc_pep_trnsptr"/>
    <property type="match status" value="1"/>
</dbReference>
<keyword evidence="2" id="KW-1003">Cell membrane</keyword>
<dbReference type="GO" id="GO:0034040">
    <property type="term" value="F:ATPase-coupled lipid transmembrane transporter activity"/>
    <property type="evidence" value="ECO:0007669"/>
    <property type="project" value="TreeGrafter"/>
</dbReference>
<keyword evidence="8 10" id="KW-0472">Membrane</keyword>
<dbReference type="SMART" id="SM00382">
    <property type="entry name" value="AAA"/>
    <property type="match status" value="1"/>
</dbReference>
<dbReference type="SUPFAM" id="SSF52540">
    <property type="entry name" value="P-loop containing nucleoside triphosphate hydrolases"/>
    <property type="match status" value="1"/>
</dbReference>
<evidence type="ECO:0000256" key="5">
    <source>
        <dbReference type="ARBA" id="ARBA00022741"/>
    </source>
</evidence>
<feature type="domain" description="ABC transmembrane type-1" evidence="12">
    <location>
        <begin position="25"/>
        <end position="302"/>
    </location>
</feature>
<keyword evidence="14" id="KW-1185">Reference proteome</keyword>
<dbReference type="PROSITE" id="PS50893">
    <property type="entry name" value="ABC_TRANSPORTER_2"/>
    <property type="match status" value="1"/>
</dbReference>
<dbReference type="InterPro" id="IPR039421">
    <property type="entry name" value="Type_1_exporter"/>
</dbReference>
<dbReference type="InterPro" id="IPR011527">
    <property type="entry name" value="ABC1_TM_dom"/>
</dbReference>
<feature type="transmembrane region" description="Helical" evidence="10">
    <location>
        <begin position="21"/>
        <end position="45"/>
    </location>
</feature>
<evidence type="ECO:0000256" key="7">
    <source>
        <dbReference type="ARBA" id="ARBA00022989"/>
    </source>
</evidence>
<dbReference type="CDD" id="cd03228">
    <property type="entry name" value="ABCC_MRP_Like"/>
    <property type="match status" value="1"/>
</dbReference>
<accession>A0A3R8MTH0</accession>
<evidence type="ECO:0000256" key="3">
    <source>
        <dbReference type="ARBA" id="ARBA00022519"/>
    </source>
</evidence>
<organism evidence="13 14">
    <name type="scientific">Lautropia dentalis</name>
    <dbReference type="NCBI Taxonomy" id="2490857"/>
    <lineage>
        <taxon>Bacteria</taxon>
        <taxon>Pseudomonadati</taxon>
        <taxon>Pseudomonadota</taxon>
        <taxon>Betaproteobacteria</taxon>
        <taxon>Burkholderiales</taxon>
        <taxon>Burkholderiaceae</taxon>
        <taxon>Lautropia</taxon>
    </lineage>
</organism>
<dbReference type="GO" id="GO:1904680">
    <property type="term" value="F:peptide transmembrane transporter activity"/>
    <property type="evidence" value="ECO:0007669"/>
    <property type="project" value="InterPro"/>
</dbReference>
<keyword evidence="3" id="KW-0997">Cell inner membrane</keyword>
<feature type="transmembrane region" description="Helical" evidence="10">
    <location>
        <begin position="65"/>
        <end position="83"/>
    </location>
</feature>
<feature type="domain" description="ABC transporter" evidence="11">
    <location>
        <begin position="335"/>
        <end position="564"/>
    </location>
</feature>
<dbReference type="Pfam" id="PF00664">
    <property type="entry name" value="ABC_membrane"/>
    <property type="match status" value="1"/>
</dbReference>
<dbReference type="GO" id="GO:0005886">
    <property type="term" value="C:plasma membrane"/>
    <property type="evidence" value="ECO:0007669"/>
    <property type="project" value="UniProtKB-SubCell"/>
</dbReference>
<dbReference type="PANTHER" id="PTHR24221">
    <property type="entry name" value="ATP-BINDING CASSETTE SUB-FAMILY B"/>
    <property type="match status" value="1"/>
</dbReference>
<feature type="transmembrane region" description="Helical" evidence="10">
    <location>
        <begin position="278"/>
        <end position="300"/>
    </location>
</feature>
<evidence type="ECO:0000259" key="11">
    <source>
        <dbReference type="PROSITE" id="PS50893"/>
    </source>
</evidence>
<evidence type="ECO:0000259" key="12">
    <source>
        <dbReference type="PROSITE" id="PS50929"/>
    </source>
</evidence>
<feature type="transmembrane region" description="Helical" evidence="10">
    <location>
        <begin position="240"/>
        <end position="266"/>
    </location>
</feature>
<evidence type="ECO:0000256" key="6">
    <source>
        <dbReference type="ARBA" id="ARBA00022840"/>
    </source>
</evidence>
<dbReference type="GO" id="GO:0140359">
    <property type="term" value="F:ABC-type transporter activity"/>
    <property type="evidence" value="ECO:0007669"/>
    <property type="project" value="InterPro"/>
</dbReference>
<evidence type="ECO:0000256" key="4">
    <source>
        <dbReference type="ARBA" id="ARBA00022692"/>
    </source>
</evidence>
<feature type="region of interest" description="Disordered" evidence="9">
    <location>
        <begin position="573"/>
        <end position="595"/>
    </location>
</feature>
<keyword evidence="7 10" id="KW-1133">Transmembrane helix</keyword>
<name>A0A3R8MTH0_9BURK</name>
<keyword evidence="6" id="KW-0067">ATP-binding</keyword>
<dbReference type="GO" id="GO:0016887">
    <property type="term" value="F:ATP hydrolysis activity"/>
    <property type="evidence" value="ECO:0007669"/>
    <property type="project" value="InterPro"/>
</dbReference>
<dbReference type="InterPro" id="IPR005898">
    <property type="entry name" value="Cyc_pep_transpt_SyrD/YojI"/>
</dbReference>
<dbReference type="GO" id="GO:0005524">
    <property type="term" value="F:ATP binding"/>
    <property type="evidence" value="ECO:0007669"/>
    <property type="project" value="UniProtKB-KW"/>
</dbReference>
<dbReference type="AlphaFoldDB" id="A0A3R8MTH0"/>
<dbReference type="PROSITE" id="PS50929">
    <property type="entry name" value="ABC_TM1F"/>
    <property type="match status" value="1"/>
</dbReference>
<gene>
    <name evidence="13" type="ORF">EHV23_04115</name>
</gene>
<dbReference type="OrthoDB" id="9760776at2"/>
<comment type="subcellular location">
    <subcellularLocation>
        <location evidence="1">Cell membrane</location>
        <topology evidence="1">Multi-pass membrane protein</topology>
    </subcellularLocation>
</comment>
<keyword evidence="4 10" id="KW-0812">Transmembrane</keyword>
<evidence type="ECO:0000256" key="10">
    <source>
        <dbReference type="SAM" id="Phobius"/>
    </source>
</evidence>
<evidence type="ECO:0000313" key="13">
    <source>
        <dbReference type="EMBL" id="RRN46082.1"/>
    </source>
</evidence>
<keyword evidence="5" id="KW-0547">Nucleotide-binding</keyword>
<evidence type="ECO:0000313" key="14">
    <source>
        <dbReference type="Proteomes" id="UP000270261"/>
    </source>
</evidence>